<dbReference type="AlphaFoldDB" id="A0A420EB34"/>
<dbReference type="InterPro" id="IPR037171">
    <property type="entry name" value="NagB/RpiA_transferase-like"/>
</dbReference>
<dbReference type="RefSeq" id="WP_120355375.1">
    <property type="nucleotide sequence ID" value="NZ_RAQO01000006.1"/>
</dbReference>
<evidence type="ECO:0000256" key="2">
    <source>
        <dbReference type="ARBA" id="ARBA00023125"/>
    </source>
</evidence>
<proteinExistence type="predicted"/>
<name>A0A420EB34_9ALTE</name>
<dbReference type="InterPro" id="IPR014036">
    <property type="entry name" value="DeoR-like_C"/>
</dbReference>
<dbReference type="InterPro" id="IPR001034">
    <property type="entry name" value="DeoR_HTH"/>
</dbReference>
<dbReference type="Gene3D" id="3.40.50.1360">
    <property type="match status" value="1"/>
</dbReference>
<feature type="domain" description="HTH deoR-type" evidence="4">
    <location>
        <begin position="3"/>
        <end position="58"/>
    </location>
</feature>
<dbReference type="InterPro" id="IPR018356">
    <property type="entry name" value="Tscrpt_reg_HTH_DeoR_CS"/>
</dbReference>
<dbReference type="Proteomes" id="UP000286482">
    <property type="component" value="Unassembled WGS sequence"/>
</dbReference>
<evidence type="ECO:0000313" key="6">
    <source>
        <dbReference type="Proteomes" id="UP000286482"/>
    </source>
</evidence>
<keyword evidence="1" id="KW-0805">Transcription regulation</keyword>
<dbReference type="GO" id="GO:0003677">
    <property type="term" value="F:DNA binding"/>
    <property type="evidence" value="ECO:0007669"/>
    <property type="project" value="UniProtKB-KW"/>
</dbReference>
<dbReference type="PROSITE" id="PS51000">
    <property type="entry name" value="HTH_DEOR_2"/>
    <property type="match status" value="1"/>
</dbReference>
<keyword evidence="3" id="KW-0804">Transcription</keyword>
<dbReference type="SMART" id="SM01134">
    <property type="entry name" value="DeoRC"/>
    <property type="match status" value="1"/>
</dbReference>
<dbReference type="InterPro" id="IPR050313">
    <property type="entry name" value="Carb_Metab_HTH_regulators"/>
</dbReference>
<dbReference type="GO" id="GO:0003700">
    <property type="term" value="F:DNA-binding transcription factor activity"/>
    <property type="evidence" value="ECO:0007669"/>
    <property type="project" value="InterPro"/>
</dbReference>
<dbReference type="OrthoDB" id="9814815at2"/>
<organism evidence="5 6">
    <name type="scientific">Alginatibacterium sediminis</name>
    <dbReference type="NCBI Taxonomy" id="2164068"/>
    <lineage>
        <taxon>Bacteria</taxon>
        <taxon>Pseudomonadati</taxon>
        <taxon>Pseudomonadota</taxon>
        <taxon>Gammaproteobacteria</taxon>
        <taxon>Alteromonadales</taxon>
        <taxon>Alteromonadaceae</taxon>
        <taxon>Alginatibacterium</taxon>
    </lineage>
</organism>
<dbReference type="EMBL" id="RAQO01000006">
    <property type="protein sequence ID" value="RKF17863.1"/>
    <property type="molecule type" value="Genomic_DNA"/>
</dbReference>
<dbReference type="SUPFAM" id="SSF100950">
    <property type="entry name" value="NagB/RpiA/CoA transferase-like"/>
    <property type="match status" value="1"/>
</dbReference>
<dbReference type="Pfam" id="PF00455">
    <property type="entry name" value="DeoRC"/>
    <property type="match status" value="1"/>
</dbReference>
<dbReference type="SUPFAM" id="SSF46785">
    <property type="entry name" value="Winged helix' DNA-binding domain"/>
    <property type="match status" value="1"/>
</dbReference>
<protein>
    <submittedName>
        <fullName evidence="5">DeoR/GlpR transcriptional regulator</fullName>
    </submittedName>
</protein>
<comment type="caution">
    <text evidence="5">The sequence shown here is derived from an EMBL/GenBank/DDBJ whole genome shotgun (WGS) entry which is preliminary data.</text>
</comment>
<dbReference type="InterPro" id="IPR036390">
    <property type="entry name" value="WH_DNA-bd_sf"/>
</dbReference>
<dbReference type="PANTHER" id="PTHR30363:SF55">
    <property type="entry name" value="HTH-TYPE TRANSCRIPTIONAL REGULATOR ULAR"/>
    <property type="match status" value="1"/>
</dbReference>
<dbReference type="SMART" id="SM00420">
    <property type="entry name" value="HTH_DEOR"/>
    <property type="match status" value="1"/>
</dbReference>
<dbReference type="Pfam" id="PF08220">
    <property type="entry name" value="HTH_DeoR"/>
    <property type="match status" value="1"/>
</dbReference>
<accession>A0A420EB34</accession>
<dbReference type="PROSITE" id="PS51257">
    <property type="entry name" value="PROKAR_LIPOPROTEIN"/>
    <property type="match status" value="1"/>
</dbReference>
<gene>
    <name evidence="5" type="ORF">DBZ36_11455</name>
</gene>
<keyword evidence="2" id="KW-0238">DNA-binding</keyword>
<evidence type="ECO:0000259" key="4">
    <source>
        <dbReference type="PROSITE" id="PS51000"/>
    </source>
</evidence>
<evidence type="ECO:0000256" key="1">
    <source>
        <dbReference type="ARBA" id="ARBA00023015"/>
    </source>
</evidence>
<reference evidence="5 6" key="1">
    <citation type="submission" date="2018-09" db="EMBL/GenBank/DDBJ databases">
        <authorList>
            <person name="Wang Z."/>
        </authorList>
    </citation>
    <scope>NUCLEOTIDE SEQUENCE [LARGE SCALE GENOMIC DNA]</scope>
    <source>
        <strain evidence="5 6">ALS 81</strain>
    </source>
</reference>
<evidence type="ECO:0000256" key="3">
    <source>
        <dbReference type="ARBA" id="ARBA00023163"/>
    </source>
</evidence>
<dbReference type="PROSITE" id="PS00894">
    <property type="entry name" value="HTH_DEOR_1"/>
    <property type="match status" value="1"/>
</dbReference>
<evidence type="ECO:0000313" key="5">
    <source>
        <dbReference type="EMBL" id="RKF17863.1"/>
    </source>
</evidence>
<sequence length="255" mass="27838">MIERERHRLILLELESNTVATIAQLVGLIGCSEATIRRDVLELSNIGKLKRIRGGVEAIHPAKSHSLASSPFLINQSIHTAEKQAIAKRAAAMCEDGESIIIGGGSTAFYMAQYFESKVLNVMTNSFVVAEYLHHNSECNVTLPSGKLYKEQNLVLSSYPEDGVSNFFASKVFFGAQGVSSLGALETDSLIVQGTTRLLRQATSKILLVDSSKFEQFSNMIICPLTDIDYCISDQNLNPAHKQMLGDNAVTLVQA</sequence>
<keyword evidence="6" id="KW-1185">Reference proteome</keyword>
<dbReference type="PANTHER" id="PTHR30363">
    <property type="entry name" value="HTH-TYPE TRANSCRIPTIONAL REGULATOR SRLR-RELATED"/>
    <property type="match status" value="1"/>
</dbReference>